<dbReference type="InterPro" id="IPR018487">
    <property type="entry name" value="Hemopexin-like_repeat"/>
</dbReference>
<dbReference type="SMART" id="SM00120">
    <property type="entry name" value="HX"/>
    <property type="match status" value="4"/>
</dbReference>
<feature type="repeat" description="Hemopexin" evidence="1">
    <location>
        <begin position="164"/>
        <end position="217"/>
    </location>
</feature>
<dbReference type="SUPFAM" id="SSF50923">
    <property type="entry name" value="Hemopexin-like domain"/>
    <property type="match status" value="1"/>
</dbReference>
<dbReference type="Proteomes" id="UP001149165">
    <property type="component" value="Unassembled WGS sequence"/>
</dbReference>
<dbReference type="AlphaFoldDB" id="A0A9W9FC34"/>
<evidence type="ECO:0000313" key="3">
    <source>
        <dbReference type="Proteomes" id="UP001149165"/>
    </source>
</evidence>
<comment type="caution">
    <text evidence="2">The sequence shown here is derived from an EMBL/GenBank/DDBJ whole genome shotgun (WGS) entry which is preliminary data.</text>
</comment>
<organism evidence="2 3">
    <name type="scientific">Penicillium angulare</name>
    <dbReference type="NCBI Taxonomy" id="116970"/>
    <lineage>
        <taxon>Eukaryota</taxon>
        <taxon>Fungi</taxon>
        <taxon>Dikarya</taxon>
        <taxon>Ascomycota</taxon>
        <taxon>Pezizomycotina</taxon>
        <taxon>Eurotiomycetes</taxon>
        <taxon>Eurotiomycetidae</taxon>
        <taxon>Eurotiales</taxon>
        <taxon>Aspergillaceae</taxon>
        <taxon>Penicillium</taxon>
    </lineage>
</organism>
<reference evidence="2" key="1">
    <citation type="submission" date="2022-11" db="EMBL/GenBank/DDBJ databases">
        <authorList>
            <person name="Petersen C."/>
        </authorList>
    </citation>
    <scope>NUCLEOTIDE SEQUENCE</scope>
    <source>
        <strain evidence="2">IBT 30069</strain>
    </source>
</reference>
<dbReference type="InterPro" id="IPR036375">
    <property type="entry name" value="Hemopexin-like_dom_sf"/>
</dbReference>
<dbReference type="OrthoDB" id="6845681at2759"/>
<accession>A0A9W9FC34</accession>
<keyword evidence="3" id="KW-1185">Reference proteome</keyword>
<name>A0A9W9FC34_9EURO</name>
<evidence type="ECO:0000313" key="2">
    <source>
        <dbReference type="EMBL" id="KAJ5097488.1"/>
    </source>
</evidence>
<sequence>MVDAAIVHPENQQGYFFSGRRYARIKWTSYTGSEEIVYGPTKLKDVWHAVTNAGFGRIDAAVGVQGTTDEFYFFFGASVIRIKFSPGGADHLLEGPLKITDKWKSLASTPFDTIDAVINLPGSSTEAYLFSGTHSVRFDLVHDRIVYGPYTLISAWPGLTSAGFETIDAAIPVPDAKVDGEHYVFKGSQYVRIQVIPGAPDKLTWGPAPIADYWKTLDWY</sequence>
<evidence type="ECO:0000256" key="1">
    <source>
        <dbReference type="PROSITE-ProRule" id="PRU01011"/>
    </source>
</evidence>
<dbReference type="PROSITE" id="PS51642">
    <property type="entry name" value="HEMOPEXIN_2"/>
    <property type="match status" value="1"/>
</dbReference>
<evidence type="ECO:0008006" key="4">
    <source>
        <dbReference type="Google" id="ProtNLM"/>
    </source>
</evidence>
<protein>
    <recommendedName>
        <fullName evidence="4">Hemopexin</fullName>
    </recommendedName>
</protein>
<reference evidence="2" key="2">
    <citation type="journal article" date="2023" name="IMA Fungus">
        <title>Comparative genomic study of the Penicillium genus elucidates a diverse pangenome and 15 lateral gene transfer events.</title>
        <authorList>
            <person name="Petersen C."/>
            <person name="Sorensen T."/>
            <person name="Nielsen M.R."/>
            <person name="Sondergaard T.E."/>
            <person name="Sorensen J.L."/>
            <person name="Fitzpatrick D.A."/>
            <person name="Frisvad J.C."/>
            <person name="Nielsen K.L."/>
        </authorList>
    </citation>
    <scope>NUCLEOTIDE SEQUENCE</scope>
    <source>
        <strain evidence="2">IBT 30069</strain>
    </source>
</reference>
<dbReference type="Gene3D" id="2.110.10.10">
    <property type="entry name" value="Hemopexin-like domain"/>
    <property type="match status" value="1"/>
</dbReference>
<proteinExistence type="predicted"/>
<dbReference type="EMBL" id="JAPQKH010000005">
    <property type="protein sequence ID" value="KAJ5097488.1"/>
    <property type="molecule type" value="Genomic_DNA"/>
</dbReference>
<gene>
    <name evidence="2" type="ORF">N7456_008209</name>
</gene>